<gene>
    <name evidence="2" type="ORF">KK078_19310</name>
</gene>
<feature type="chain" id="PRO_5042822558" evidence="1">
    <location>
        <begin position="19"/>
        <end position="644"/>
    </location>
</feature>
<evidence type="ECO:0000256" key="1">
    <source>
        <dbReference type="SAM" id="SignalP"/>
    </source>
</evidence>
<keyword evidence="1" id="KW-0732">Signal</keyword>
<organism evidence="2 3">
    <name type="scientific">Dawidia soli</name>
    <dbReference type="NCBI Taxonomy" id="2782352"/>
    <lineage>
        <taxon>Bacteria</taxon>
        <taxon>Pseudomonadati</taxon>
        <taxon>Bacteroidota</taxon>
        <taxon>Cytophagia</taxon>
        <taxon>Cytophagales</taxon>
        <taxon>Chryseotaleaceae</taxon>
        <taxon>Dawidia</taxon>
    </lineage>
</organism>
<feature type="signal peptide" evidence="1">
    <location>
        <begin position="1"/>
        <end position="18"/>
    </location>
</feature>
<dbReference type="RefSeq" id="WP_254091953.1">
    <property type="nucleotide sequence ID" value="NZ_JAHESC010000030.1"/>
</dbReference>
<accession>A0AAP2DCA1</accession>
<name>A0AAP2DCA1_9BACT</name>
<reference evidence="2 3" key="1">
    <citation type="submission" date="2021-05" db="EMBL/GenBank/DDBJ databases">
        <title>A Polyphasic approach of four new species of the genus Ohtaekwangia: Ohtaekwangia histidinii sp. nov., Ohtaekwangia cretensis sp. nov., Ohtaekwangia indiensis sp. nov., Ohtaekwangia reichenbachii sp. nov. from diverse environment.</title>
        <authorList>
            <person name="Octaviana S."/>
        </authorList>
    </citation>
    <scope>NUCLEOTIDE SEQUENCE [LARGE SCALE GENOMIC DNA]</scope>
    <source>
        <strain evidence="2 3">PWU37</strain>
    </source>
</reference>
<dbReference type="EMBL" id="JAHESC010000030">
    <property type="protein sequence ID" value="MBT1688727.1"/>
    <property type="molecule type" value="Genomic_DNA"/>
</dbReference>
<comment type="caution">
    <text evidence="2">The sequence shown here is derived from an EMBL/GenBank/DDBJ whole genome shotgun (WGS) entry which is preliminary data.</text>
</comment>
<evidence type="ECO:0000313" key="2">
    <source>
        <dbReference type="EMBL" id="MBT1688727.1"/>
    </source>
</evidence>
<protein>
    <submittedName>
        <fullName evidence="2">Uncharacterized protein</fullName>
    </submittedName>
</protein>
<keyword evidence="3" id="KW-1185">Reference proteome</keyword>
<dbReference type="Proteomes" id="UP001319180">
    <property type="component" value="Unassembled WGS sequence"/>
</dbReference>
<evidence type="ECO:0000313" key="3">
    <source>
        <dbReference type="Proteomes" id="UP001319180"/>
    </source>
</evidence>
<proteinExistence type="predicted"/>
<dbReference type="AlphaFoldDB" id="A0AAP2DCA1"/>
<sequence length="644" mass="70194">MKRILLVNMLFFMLSANAQIAFRDAKTVRERCVTVTHPNFAFKNDNASVDILAGLLKNYLPLAHRNNPALTTGQVLGAFTANPFFGAEISPLIAGGAGGNAVNMITSSVNKIGGLNVTTVADGIARFLVERTKAELDVYFFERFKEFLENTTYGNDLKVLFPNTHSVMLVVGSEIYNYQMYLQSLREAFAHDLSALLVNTNRWINQNPPGSVVTIIQGSALYPYLQLALQLAVDIQNGKHPGDILNDFAGRAYNNAVWGEFGPIVKVANLVSQSLRSDDPNRYWISEQDFGEFNDITFARLYFGLLYEKARELNVSINGTPLTNILASVAAHLNGGVQFVGELKPLLVQGDKIISEIRGQSERGIAENYVLLGSTILDVSEVTNRLLLTTAGATLFPAAVVDNAQFFFTHTANLLADVRTRSYSAGVIELSLILQKISVDPNLVNGVIKYGTFMAGVAVAKTSEEVKQAIEVVALPPGSYRVKRESRANISLNAYMGFYGGNEHMPQSENKDSFSAGLFAPVGFAFSRGAMKNNEKKGGKSISIFASVIDVGTLAAFRFKDDNTTVSSEIQLEDIVAPGLFFVYGLGKSPISIGAGVQMGPALRDVNPNGVADIHKDYYVRAGGFIAVDIPVFNLYNRKDKKTK</sequence>